<reference evidence="3" key="1">
    <citation type="submission" date="2020-03" db="EMBL/GenBank/DDBJ databases">
        <title>A high-quality chromosome-level genome assembly of a woody plant with both climbing and erect habits, Rhamnella rubrinervis.</title>
        <authorList>
            <person name="Lu Z."/>
            <person name="Yang Y."/>
            <person name="Zhu X."/>
            <person name="Sun Y."/>
        </authorList>
    </citation>
    <scope>NUCLEOTIDE SEQUENCE</scope>
    <source>
        <strain evidence="3">BYM</strain>
        <tissue evidence="3">Leaf</tissue>
    </source>
</reference>
<dbReference type="PANTHER" id="PTHR47587">
    <property type="entry name" value="OS05G0103500 PROTEIN"/>
    <property type="match status" value="1"/>
</dbReference>
<feature type="region of interest" description="Disordered" evidence="2">
    <location>
        <begin position="15"/>
        <end position="85"/>
    </location>
</feature>
<feature type="compositionally biased region" description="Polar residues" evidence="2">
    <location>
        <begin position="40"/>
        <end position="60"/>
    </location>
</feature>
<proteinExistence type="predicted"/>
<dbReference type="AlphaFoldDB" id="A0A8K0MJG7"/>
<dbReference type="OrthoDB" id="70030at2759"/>
<evidence type="ECO:0000313" key="4">
    <source>
        <dbReference type="Proteomes" id="UP000796880"/>
    </source>
</evidence>
<evidence type="ECO:0000256" key="1">
    <source>
        <dbReference type="SAM" id="Coils"/>
    </source>
</evidence>
<name>A0A8K0MJG7_9ROSA</name>
<protein>
    <submittedName>
        <fullName evidence="3">Uncharacterized protein</fullName>
    </submittedName>
</protein>
<sequence>MDEFSIQITSNLINKLAADAEKSNKKTKRSKNKVPREPQRPQSQTNQKQASIDSETQKGTAATGWPVQPPLFLPVKPPAQSASSELDAIRSVLQESERVVEKLQKQEEKMLQEVTQRAKELSDKEFKLPCQKPAPCSAEWEASLACYKEHVKDSLKCAHFVKTLADCARRVRQHVSSAE</sequence>
<evidence type="ECO:0000256" key="2">
    <source>
        <dbReference type="SAM" id="MobiDB-lite"/>
    </source>
</evidence>
<accession>A0A8K0MJG7</accession>
<dbReference type="PANTHER" id="PTHR47587:SF2">
    <property type="entry name" value="OS05G0103500 PROTEIN"/>
    <property type="match status" value="1"/>
</dbReference>
<keyword evidence="4" id="KW-1185">Reference proteome</keyword>
<organism evidence="3 4">
    <name type="scientific">Rhamnella rubrinervis</name>
    <dbReference type="NCBI Taxonomy" id="2594499"/>
    <lineage>
        <taxon>Eukaryota</taxon>
        <taxon>Viridiplantae</taxon>
        <taxon>Streptophyta</taxon>
        <taxon>Embryophyta</taxon>
        <taxon>Tracheophyta</taxon>
        <taxon>Spermatophyta</taxon>
        <taxon>Magnoliopsida</taxon>
        <taxon>eudicotyledons</taxon>
        <taxon>Gunneridae</taxon>
        <taxon>Pentapetalae</taxon>
        <taxon>rosids</taxon>
        <taxon>fabids</taxon>
        <taxon>Rosales</taxon>
        <taxon>Rhamnaceae</taxon>
        <taxon>rhamnoid group</taxon>
        <taxon>Rhamneae</taxon>
        <taxon>Rhamnella</taxon>
    </lineage>
</organism>
<dbReference type="Proteomes" id="UP000796880">
    <property type="component" value="Unassembled WGS sequence"/>
</dbReference>
<evidence type="ECO:0000313" key="3">
    <source>
        <dbReference type="EMBL" id="KAF3448399.1"/>
    </source>
</evidence>
<dbReference type="EMBL" id="VOIH02000004">
    <property type="protein sequence ID" value="KAF3448399.1"/>
    <property type="molecule type" value="Genomic_DNA"/>
</dbReference>
<gene>
    <name evidence="3" type="ORF">FNV43_RR09112</name>
</gene>
<feature type="coiled-coil region" evidence="1">
    <location>
        <begin position="86"/>
        <end position="124"/>
    </location>
</feature>
<feature type="compositionally biased region" description="Pro residues" evidence="2">
    <location>
        <begin position="67"/>
        <end position="77"/>
    </location>
</feature>
<keyword evidence="1" id="KW-0175">Coiled coil</keyword>
<comment type="caution">
    <text evidence="3">The sequence shown here is derived from an EMBL/GenBank/DDBJ whole genome shotgun (WGS) entry which is preliminary data.</text>
</comment>